<dbReference type="GO" id="GO:0019674">
    <property type="term" value="P:NAD+ metabolic process"/>
    <property type="evidence" value="ECO:0007669"/>
    <property type="project" value="InterPro"/>
</dbReference>
<dbReference type="EMBL" id="FNHL01000001">
    <property type="protein sequence ID" value="SDM13426.1"/>
    <property type="molecule type" value="Genomic_DNA"/>
</dbReference>
<dbReference type="InterPro" id="IPR017438">
    <property type="entry name" value="ATP-NAD_kinase_N"/>
</dbReference>
<dbReference type="SUPFAM" id="SSF111331">
    <property type="entry name" value="NAD kinase/diacylglycerol kinase-like"/>
    <property type="match status" value="1"/>
</dbReference>
<evidence type="ECO:0000313" key="1">
    <source>
        <dbReference type="EMBL" id="SDM13426.1"/>
    </source>
</evidence>
<proteinExistence type="predicted"/>
<dbReference type="Pfam" id="PF20143">
    <property type="entry name" value="NAD_kinase_C"/>
    <property type="match status" value="1"/>
</dbReference>
<name>A0A1G9QQZ0_9EURY</name>
<sequence>MKLAVRGDDELAQAAAAAGATLTDAETADLVVTVGEAEFVAVARDAPETPVLPVGADLGPFSLSPARDDLEDALDSLAAAEGSAVAHPVLSATVDGDEVARGVLDAMLVTSEPARISEYEVDFGDERVTDFRSDGVVVATPLGTHGYAHAAGAPVLQSGTGLAVVPVSPFSTRSSTWVADDDVTLTVARDDGPVSLVVDGAELQFVEPHQSVRLRVVDTVDLWRLPEMRLDRLEKL</sequence>
<evidence type="ECO:0000313" key="2">
    <source>
        <dbReference type="Proteomes" id="UP000199451"/>
    </source>
</evidence>
<dbReference type="Proteomes" id="UP000199451">
    <property type="component" value="Unassembled WGS sequence"/>
</dbReference>
<dbReference type="PANTHER" id="PTHR20275:SF0">
    <property type="entry name" value="NAD KINASE"/>
    <property type="match status" value="1"/>
</dbReference>
<dbReference type="STRING" id="660521.SAMN04487949_0985"/>
<dbReference type="Gene3D" id="2.60.200.30">
    <property type="entry name" value="Probable inorganic polyphosphate/atp-NAD kinase, domain 2"/>
    <property type="match status" value="1"/>
</dbReference>
<dbReference type="RefSeq" id="WP_089694633.1">
    <property type="nucleotide sequence ID" value="NZ_FNHL01000001.1"/>
</dbReference>
<organism evidence="1 2">
    <name type="scientific">Halogranum gelatinilyticum</name>
    <dbReference type="NCBI Taxonomy" id="660521"/>
    <lineage>
        <taxon>Archaea</taxon>
        <taxon>Methanobacteriati</taxon>
        <taxon>Methanobacteriota</taxon>
        <taxon>Stenosarchaea group</taxon>
        <taxon>Halobacteria</taxon>
        <taxon>Halobacteriales</taxon>
        <taxon>Haloferacaceae</taxon>
    </lineage>
</organism>
<keyword evidence="1" id="KW-0808">Transferase</keyword>
<keyword evidence="2" id="KW-1185">Reference proteome</keyword>
<dbReference type="OrthoDB" id="170401at2157"/>
<dbReference type="InterPro" id="IPR016064">
    <property type="entry name" value="NAD/diacylglycerol_kinase_sf"/>
</dbReference>
<dbReference type="GO" id="GO:0003951">
    <property type="term" value="F:NAD+ kinase activity"/>
    <property type="evidence" value="ECO:0007669"/>
    <property type="project" value="InterPro"/>
</dbReference>
<keyword evidence="1" id="KW-0418">Kinase</keyword>
<dbReference type="PANTHER" id="PTHR20275">
    <property type="entry name" value="NAD KINASE"/>
    <property type="match status" value="1"/>
</dbReference>
<gene>
    <name evidence="1" type="ORF">SAMN04487949_0985</name>
</gene>
<protein>
    <submittedName>
        <fullName evidence="1">NAD+ kinase</fullName>
    </submittedName>
</protein>
<dbReference type="AlphaFoldDB" id="A0A1G9QQZ0"/>
<dbReference type="Gene3D" id="3.40.50.10330">
    <property type="entry name" value="Probable inorganic polyphosphate/atp-NAD kinase, domain 1"/>
    <property type="match status" value="1"/>
</dbReference>
<reference evidence="2" key="1">
    <citation type="submission" date="2016-10" db="EMBL/GenBank/DDBJ databases">
        <authorList>
            <person name="Varghese N."/>
            <person name="Submissions S."/>
        </authorList>
    </citation>
    <scope>NUCLEOTIDE SEQUENCE [LARGE SCALE GENOMIC DNA]</scope>
    <source>
        <strain evidence="2">CGMCC 1.10119</strain>
    </source>
</reference>
<dbReference type="InterPro" id="IPR017437">
    <property type="entry name" value="ATP-NAD_kinase_PpnK-typ_C"/>
</dbReference>
<accession>A0A1G9QQZ0</accession>
<dbReference type="GO" id="GO:0006741">
    <property type="term" value="P:NADP+ biosynthetic process"/>
    <property type="evidence" value="ECO:0007669"/>
    <property type="project" value="TreeGrafter"/>
</dbReference>